<evidence type="ECO:0000256" key="3">
    <source>
        <dbReference type="ARBA" id="ARBA00022606"/>
    </source>
</evidence>
<dbReference type="Gene3D" id="2.60.40.840">
    <property type="match status" value="1"/>
</dbReference>
<evidence type="ECO:0000259" key="7">
    <source>
        <dbReference type="SMART" id="SM01017"/>
    </source>
</evidence>
<sequence length="405" mass="44712">MIPATLSIYLGKRDFVDHVESVEPVDGVVLIDPEYLKDRKVYVILTCAFRYGRDDLDVIGLTFRKDLYVLTTQIYPPAPEQTPTSLTPLQEKLLKKLGEHAYPFTFEMATNLPCSVTLQPGPDDLGKACGVDFEVKGFCAENLEEKIHKRNSVRLVIRKVQFAPVNTGPAPKSETTRQFMMSDKPLHLEASLDKEIYYHGDPITVNININNTTTKIVKKIKISVEQITDVVLYSLDKYTKNVCTEEIIETVAANSTFSKSYTVTPSLSSNREKRGLALDGKLKHEDTNLASTTVLRPGMDKEVLGILVSYKVKVNLVPGVLKLHCTVTPTTTSFPQVPTPTPPLSAPRLPAQFHPLSRVRPVPAPPSSPTAHSACHETADCEGTVDRRRCGGKGGVGCTWVLSTH</sequence>
<dbReference type="InterPro" id="IPR014753">
    <property type="entry name" value="Arrestin_N"/>
</dbReference>
<dbReference type="GO" id="GO:0002031">
    <property type="term" value="P:G protein-coupled receptor internalization"/>
    <property type="evidence" value="ECO:0007669"/>
    <property type="project" value="TreeGrafter"/>
</dbReference>
<evidence type="ECO:0000256" key="2">
    <source>
        <dbReference type="ARBA" id="ARBA00017730"/>
    </source>
</evidence>
<dbReference type="InterPro" id="IPR014756">
    <property type="entry name" value="Ig_E-set"/>
</dbReference>
<dbReference type="GO" id="GO:0001664">
    <property type="term" value="F:G protein-coupled receptor binding"/>
    <property type="evidence" value="ECO:0007669"/>
    <property type="project" value="TreeGrafter"/>
</dbReference>
<evidence type="ECO:0000256" key="5">
    <source>
        <dbReference type="ARBA" id="ARBA00024976"/>
    </source>
</evidence>
<reference evidence="8" key="2">
    <citation type="submission" date="2025-09" db="UniProtKB">
        <authorList>
            <consortium name="Ensembl"/>
        </authorList>
    </citation>
    <scope>IDENTIFICATION</scope>
</reference>
<dbReference type="Pfam" id="PF02752">
    <property type="entry name" value="Arrestin_C"/>
    <property type="match status" value="1"/>
</dbReference>
<name>A0A8C3RSU5_CHESE</name>
<accession>A0A8C3RSU5</accession>
<dbReference type="FunFam" id="2.60.40.640:FF:000011">
    <property type="entry name" value="S-arrestin isoform X2"/>
    <property type="match status" value="1"/>
</dbReference>
<dbReference type="GO" id="GO:0007165">
    <property type="term" value="P:signal transduction"/>
    <property type="evidence" value="ECO:0007669"/>
    <property type="project" value="InterPro"/>
</dbReference>
<keyword evidence="9" id="KW-1185">Reference proteome</keyword>
<dbReference type="FunFam" id="2.60.40.840:FF:000002">
    <property type="entry name" value="Arrestin 3"/>
    <property type="match status" value="1"/>
</dbReference>
<dbReference type="Ensembl" id="ENSCSRT00000002812.1">
    <property type="protein sequence ID" value="ENSCSRP00000002718.1"/>
    <property type="gene ID" value="ENSCSRG00000002023.1"/>
</dbReference>
<dbReference type="SMART" id="SM01017">
    <property type="entry name" value="Arrestin_C"/>
    <property type="match status" value="1"/>
</dbReference>
<keyword evidence="4" id="KW-0844">Vision</keyword>
<feature type="domain" description="Arrestin C-terminal-like" evidence="7">
    <location>
        <begin position="182"/>
        <end position="334"/>
    </location>
</feature>
<evidence type="ECO:0000313" key="8">
    <source>
        <dbReference type="Ensembl" id="ENSCSRP00000002718.1"/>
    </source>
</evidence>
<dbReference type="GO" id="GO:0007601">
    <property type="term" value="P:visual perception"/>
    <property type="evidence" value="ECO:0007669"/>
    <property type="project" value="UniProtKB-KW"/>
</dbReference>
<keyword evidence="3" id="KW-0716">Sensory transduction</keyword>
<dbReference type="Gene3D" id="2.60.40.640">
    <property type="match status" value="1"/>
</dbReference>
<dbReference type="InterPro" id="IPR011021">
    <property type="entry name" value="Arrestin-like_N"/>
</dbReference>
<evidence type="ECO:0000256" key="6">
    <source>
        <dbReference type="ARBA" id="ARBA00031498"/>
    </source>
</evidence>
<dbReference type="GO" id="GO:0001750">
    <property type="term" value="C:photoreceptor outer segment"/>
    <property type="evidence" value="ECO:0007669"/>
    <property type="project" value="UniProtKB-ARBA"/>
</dbReference>
<dbReference type="Pfam" id="PF00339">
    <property type="entry name" value="Arrestin_N"/>
    <property type="match status" value="1"/>
</dbReference>
<dbReference type="PANTHER" id="PTHR11792:SF19">
    <property type="entry name" value="ARRESTIN-C"/>
    <property type="match status" value="1"/>
</dbReference>
<dbReference type="InterPro" id="IPR000698">
    <property type="entry name" value="Arrestin"/>
</dbReference>
<dbReference type="Proteomes" id="UP000694403">
    <property type="component" value="Unplaced"/>
</dbReference>
<dbReference type="AlphaFoldDB" id="A0A8C3RSU5"/>
<organism evidence="8 9">
    <name type="scientific">Chelydra serpentina</name>
    <name type="common">Snapping turtle</name>
    <name type="synonym">Testudo serpentina</name>
    <dbReference type="NCBI Taxonomy" id="8475"/>
    <lineage>
        <taxon>Eukaryota</taxon>
        <taxon>Metazoa</taxon>
        <taxon>Chordata</taxon>
        <taxon>Craniata</taxon>
        <taxon>Vertebrata</taxon>
        <taxon>Euteleostomi</taxon>
        <taxon>Archelosauria</taxon>
        <taxon>Testudinata</taxon>
        <taxon>Testudines</taxon>
        <taxon>Cryptodira</taxon>
        <taxon>Durocryptodira</taxon>
        <taxon>Americhelydia</taxon>
        <taxon>Chelydroidea</taxon>
        <taxon>Chelydridae</taxon>
        <taxon>Chelydra</taxon>
    </lineage>
</organism>
<dbReference type="PANTHER" id="PTHR11792">
    <property type="entry name" value="ARRESTIN"/>
    <property type="match status" value="1"/>
</dbReference>
<evidence type="ECO:0000313" key="9">
    <source>
        <dbReference type="Proteomes" id="UP000694403"/>
    </source>
</evidence>
<dbReference type="InterPro" id="IPR014752">
    <property type="entry name" value="Arrestin-like_C"/>
</dbReference>
<dbReference type="PRINTS" id="PR00309">
    <property type="entry name" value="ARRESTIN"/>
</dbReference>
<comment type="function">
    <text evidence="5">May play a role in an as yet undefined retina-specific signal transduction. Could bind to photoactivated-phosphorylated red/green opsins.</text>
</comment>
<dbReference type="PROSITE" id="PS00295">
    <property type="entry name" value="ARRESTINS"/>
    <property type="match status" value="1"/>
</dbReference>
<reference evidence="8" key="1">
    <citation type="submission" date="2025-08" db="UniProtKB">
        <authorList>
            <consortium name="Ensembl"/>
        </authorList>
    </citation>
    <scope>IDENTIFICATION</scope>
</reference>
<dbReference type="SUPFAM" id="SSF81296">
    <property type="entry name" value="E set domains"/>
    <property type="match status" value="2"/>
</dbReference>
<protein>
    <recommendedName>
        <fullName evidence="2">Arrestin-C</fullName>
    </recommendedName>
    <alternativeName>
        <fullName evidence="6">Cone arrestin</fullName>
    </alternativeName>
</protein>
<comment type="similarity">
    <text evidence="1">Belongs to the arrestin family.</text>
</comment>
<dbReference type="InterPro" id="IPR011022">
    <property type="entry name" value="Arrestin_C-like"/>
</dbReference>
<dbReference type="InterPro" id="IPR017864">
    <property type="entry name" value="Arrestin_CS"/>
</dbReference>
<evidence type="ECO:0000256" key="4">
    <source>
        <dbReference type="ARBA" id="ARBA00023305"/>
    </source>
</evidence>
<proteinExistence type="inferred from homology"/>
<evidence type="ECO:0000256" key="1">
    <source>
        <dbReference type="ARBA" id="ARBA00005298"/>
    </source>
</evidence>